<protein>
    <submittedName>
        <fullName evidence="1">Uncharacterized protein</fullName>
    </submittedName>
</protein>
<evidence type="ECO:0000313" key="3">
    <source>
        <dbReference type="Proteomes" id="UP000630445"/>
    </source>
</evidence>
<dbReference type="EMBL" id="JACBAD010002123">
    <property type="protein sequence ID" value="KAF7114570.1"/>
    <property type="molecule type" value="Genomic_DNA"/>
</dbReference>
<name>A0A8H6P1Z7_9EURO</name>
<dbReference type="Proteomes" id="UP000630445">
    <property type="component" value="Unassembled WGS sequence"/>
</dbReference>
<evidence type="ECO:0000313" key="1">
    <source>
        <dbReference type="EMBL" id="KAF7114570.1"/>
    </source>
</evidence>
<dbReference type="Proteomes" id="UP000662466">
    <property type="component" value="Unassembled WGS sequence"/>
</dbReference>
<sequence>MAGTLPEEQESTLKPNVMEDWVNNISGIDRIVRPGSSESYDMTCFGRPEQLREWSSNKRQLAGLSPFSQLLARYLEFLSLPAEQQLDLHDGDALQNNFIRCRRILFGPVHGSQTIWERAITYIQQTSSFKGIDFWALADTLGMLPGLLGPAPAGATKRNFFLPVTAMFGKWCQRLCSVNQAHSDPGQRITSYGPKMPVSYPLRASTARQMKLKSASPGNMHNCANSWFNFSIGEHGRSTGFLNTYEYWLTQQNSNNRYDTFLPPRAGSFKEPDFHTRPYGCVLPTVVFESGWSESYPELIADKNLWLDCGAPHVNVVFLIPARSLTRCQYYGAHNFLPCRAYSFGWRDIVRLLADITNRPGVYGVPPETVANLVLIHQDITRLRRPDSPDYLVPPP</sequence>
<proteinExistence type="predicted"/>
<accession>A0A8H6P1Z7</accession>
<dbReference type="OrthoDB" id="76567at2759"/>
<dbReference type="EMBL" id="JACBAF010002318">
    <property type="protein sequence ID" value="KAF7155688.1"/>
    <property type="molecule type" value="Genomic_DNA"/>
</dbReference>
<gene>
    <name evidence="1" type="ORF">CNMCM5793_009215</name>
    <name evidence="2" type="ORF">CNMCM6106_005970</name>
</gene>
<reference evidence="1" key="1">
    <citation type="submission" date="2020-06" db="EMBL/GenBank/DDBJ databases">
        <title>Draft genome sequences of strains closely related to Aspergillus parafelis and Aspergillus hiratsukae.</title>
        <authorList>
            <person name="Dos Santos R.A.C."/>
            <person name="Rivero-Menendez O."/>
            <person name="Steenwyk J.L."/>
            <person name="Mead M.E."/>
            <person name="Goldman G.H."/>
            <person name="Alastruey-Izquierdo A."/>
            <person name="Rokas A."/>
        </authorList>
    </citation>
    <scope>NUCLEOTIDE SEQUENCE</scope>
    <source>
        <strain evidence="1">CNM-CM5793</strain>
        <strain evidence="2">CNM-CM6106</strain>
    </source>
</reference>
<comment type="caution">
    <text evidence="1">The sequence shown here is derived from an EMBL/GenBank/DDBJ whole genome shotgun (WGS) entry which is preliminary data.</text>
</comment>
<keyword evidence="3" id="KW-1185">Reference proteome</keyword>
<dbReference type="AlphaFoldDB" id="A0A8H6P1Z7"/>
<organism evidence="1 3">
    <name type="scientific">Aspergillus hiratsukae</name>
    <dbReference type="NCBI Taxonomy" id="1194566"/>
    <lineage>
        <taxon>Eukaryota</taxon>
        <taxon>Fungi</taxon>
        <taxon>Dikarya</taxon>
        <taxon>Ascomycota</taxon>
        <taxon>Pezizomycotina</taxon>
        <taxon>Eurotiomycetes</taxon>
        <taxon>Eurotiomycetidae</taxon>
        <taxon>Eurotiales</taxon>
        <taxon>Aspergillaceae</taxon>
        <taxon>Aspergillus</taxon>
        <taxon>Aspergillus subgen. Fumigati</taxon>
    </lineage>
</organism>
<evidence type="ECO:0000313" key="2">
    <source>
        <dbReference type="EMBL" id="KAF7155688.1"/>
    </source>
</evidence>